<evidence type="ECO:0000313" key="3">
    <source>
        <dbReference type="Proteomes" id="UP000475385"/>
    </source>
</evidence>
<evidence type="ECO:0000259" key="1">
    <source>
        <dbReference type="Pfam" id="PF07791"/>
    </source>
</evidence>
<keyword evidence="3" id="KW-1185">Reference proteome</keyword>
<comment type="caution">
    <text evidence="2">The sequence shown here is derived from an EMBL/GenBank/DDBJ whole genome shotgun (WGS) entry which is preliminary data.</text>
</comment>
<dbReference type="EMBL" id="JAAIKB010000001">
    <property type="protein sequence ID" value="NGM18552.1"/>
    <property type="molecule type" value="Genomic_DNA"/>
</dbReference>
<reference evidence="2 3" key="1">
    <citation type="submission" date="2020-03" db="EMBL/GenBank/DDBJ databases">
        <title>Roseomonas stagni sp. nov., isolated from pond water in Japan.</title>
        <authorList>
            <person name="Furuhata K."/>
            <person name="Miyamoto H."/>
            <person name="Goto K."/>
        </authorList>
    </citation>
    <scope>NUCLEOTIDE SEQUENCE [LARGE SCALE GENOMIC DNA]</scope>
    <source>
        <strain evidence="2 3">PeD5</strain>
    </source>
</reference>
<protein>
    <recommendedName>
        <fullName evidence="1">Immunity MXAN-0049 protein domain-containing protein</fullName>
    </recommendedName>
</protein>
<name>A0A6M1LEH5_9PROT</name>
<dbReference type="Pfam" id="PF07791">
    <property type="entry name" value="Imm11"/>
    <property type="match status" value="1"/>
</dbReference>
<dbReference type="AlphaFoldDB" id="A0A6M1LEH5"/>
<evidence type="ECO:0000313" key="2">
    <source>
        <dbReference type="EMBL" id="NGM18552.1"/>
    </source>
</evidence>
<organism evidence="2 3">
    <name type="scientific">Falsiroseomonas algicola</name>
    <dbReference type="NCBI Taxonomy" id="2716930"/>
    <lineage>
        <taxon>Bacteria</taxon>
        <taxon>Pseudomonadati</taxon>
        <taxon>Pseudomonadota</taxon>
        <taxon>Alphaproteobacteria</taxon>
        <taxon>Acetobacterales</taxon>
        <taxon>Roseomonadaceae</taxon>
        <taxon>Falsiroseomonas</taxon>
    </lineage>
</organism>
<proteinExistence type="predicted"/>
<feature type="domain" description="Immunity MXAN-0049 protein" evidence="1">
    <location>
        <begin position="12"/>
        <end position="158"/>
    </location>
</feature>
<dbReference type="Proteomes" id="UP000475385">
    <property type="component" value="Unassembled WGS sequence"/>
</dbReference>
<gene>
    <name evidence="2" type="ORF">G3576_00905</name>
</gene>
<sequence length="177" mass="20108">MPPFAWTFFGSGKGFDYFKDRPVPRFRVSCSDASKLGEATFFGGSGWIICSRSLADFLRAWQPDGIDILPIEVELKGGHIVPAGDYVFVDVTLRVPTIDAEAMNLAIIDGPTGRFYRPDVGTHFTVRKDIPDTARLFRDQHLPSLIFAADVVIQAYRRQRKWRRLYWRDPSPRPVAC</sequence>
<dbReference type="RefSeq" id="WP_164692439.1">
    <property type="nucleotide sequence ID" value="NZ_JAAIKB010000001.1"/>
</dbReference>
<accession>A0A6M1LEH5</accession>
<dbReference type="InterPro" id="IPR012433">
    <property type="entry name" value="Imm11"/>
</dbReference>